<evidence type="ECO:0000313" key="2">
    <source>
        <dbReference type="Proteomes" id="UP000829398"/>
    </source>
</evidence>
<comment type="caution">
    <text evidence="1">The sequence shown here is derived from an EMBL/GenBank/DDBJ whole genome shotgun (WGS) entry which is preliminary data.</text>
</comment>
<sequence>MESVSELAKKDPPPLEDDRSTKKAKFRVEGDDEDNPPMVSFKDKLMETHGTMEEDLMGKEDDLVFDLEDVVIETEGHLPSISLSQKVHAQLVKPWRTAVVIKLLGRTIGYKVLCNRLESLWSGSQGFTVIDLGNDFFLVKFKTEDDAQYALTQGPWSILGHYLTVQQWSPRFDCSTETIDSVVAWIRLPGMPLHYYHKRILRMLGQVIGKVIKIDYNTESACRGKFARIAVELDLAKPLCSQFLLDGKLQKVEYENLPLICYECGKYGHLSITCPERINNEEDSHGVVNVQAESTISPRAAPPPKTDRSGNPKFGPWMMVSRKGKVKSYKEREIIKESSQNQNGRFDGEPSTSNSMHTYRPLREYKVAMPKPFNKTNASTTLDPTKHSVVTLEQIPSSSTQNVFATTPNPLFLGQGGIYEKLDGQPMGDPADMKAWDMDNLTDDPEDSDYVGDSGDEESEDSEFAGSLEDEPQLALEHQDFVPEV</sequence>
<dbReference type="EMBL" id="CM039170">
    <property type="protein sequence ID" value="KAH9803012.1"/>
    <property type="molecule type" value="Genomic_DNA"/>
</dbReference>
<dbReference type="Proteomes" id="UP000829398">
    <property type="component" value="Chromosome 1"/>
</dbReference>
<protein>
    <submittedName>
        <fullName evidence="1">DUF4283 domain-containing protein</fullName>
    </submittedName>
</protein>
<keyword evidence="2" id="KW-1185">Reference proteome</keyword>
<name>A0ACB8NXP4_CITSI</name>
<organism evidence="1 2">
    <name type="scientific">Citrus sinensis</name>
    <name type="common">Sweet orange</name>
    <name type="synonym">Citrus aurantium var. sinensis</name>
    <dbReference type="NCBI Taxonomy" id="2711"/>
    <lineage>
        <taxon>Eukaryota</taxon>
        <taxon>Viridiplantae</taxon>
        <taxon>Streptophyta</taxon>
        <taxon>Embryophyta</taxon>
        <taxon>Tracheophyta</taxon>
        <taxon>Spermatophyta</taxon>
        <taxon>Magnoliopsida</taxon>
        <taxon>eudicotyledons</taxon>
        <taxon>Gunneridae</taxon>
        <taxon>Pentapetalae</taxon>
        <taxon>rosids</taxon>
        <taxon>malvids</taxon>
        <taxon>Sapindales</taxon>
        <taxon>Rutaceae</taxon>
        <taxon>Aurantioideae</taxon>
        <taxon>Citrus</taxon>
    </lineage>
</organism>
<gene>
    <name evidence="1" type="ORF">KPL71_001616</name>
</gene>
<proteinExistence type="predicted"/>
<reference evidence="2" key="1">
    <citation type="journal article" date="2023" name="Hortic. Res.">
        <title>A chromosome-level phased genome enabling allele-level studies in sweet orange: a case study on citrus Huanglongbing tolerance.</title>
        <authorList>
            <person name="Wu B."/>
            <person name="Yu Q."/>
            <person name="Deng Z."/>
            <person name="Duan Y."/>
            <person name="Luo F."/>
            <person name="Gmitter F. Jr."/>
        </authorList>
    </citation>
    <scope>NUCLEOTIDE SEQUENCE [LARGE SCALE GENOMIC DNA]</scope>
    <source>
        <strain evidence="2">cv. Valencia</strain>
    </source>
</reference>
<evidence type="ECO:0000313" key="1">
    <source>
        <dbReference type="EMBL" id="KAH9803012.1"/>
    </source>
</evidence>
<accession>A0ACB8NXP4</accession>